<evidence type="ECO:0000256" key="2">
    <source>
        <dbReference type="ARBA" id="ARBA00022448"/>
    </source>
</evidence>
<feature type="transmembrane region" description="Helical" evidence="8">
    <location>
        <begin position="129"/>
        <end position="150"/>
    </location>
</feature>
<feature type="transmembrane region" description="Helical" evidence="8">
    <location>
        <begin position="6"/>
        <end position="30"/>
    </location>
</feature>
<keyword evidence="4 8" id="KW-1278">Translocase</keyword>
<dbReference type="InterPro" id="IPR011293">
    <property type="entry name" value="Ion_transpt_RnfA/RsxA"/>
</dbReference>
<evidence type="ECO:0000256" key="7">
    <source>
        <dbReference type="ARBA" id="ARBA00023136"/>
    </source>
</evidence>
<feature type="transmembrane region" description="Helical" evidence="8">
    <location>
        <begin position="102"/>
        <end position="123"/>
    </location>
</feature>
<evidence type="ECO:0000313" key="9">
    <source>
        <dbReference type="EMBL" id="PIS29741.1"/>
    </source>
</evidence>
<evidence type="ECO:0000256" key="8">
    <source>
        <dbReference type="HAMAP-Rule" id="MF_00459"/>
    </source>
</evidence>
<reference evidence="9 10" key="1">
    <citation type="submission" date="2017-09" db="EMBL/GenBank/DDBJ databases">
        <title>Depth-based differentiation of microbial function through sediment-hosted aquifers and enrichment of novel symbionts in the deep terrestrial subsurface.</title>
        <authorList>
            <person name="Probst A.J."/>
            <person name="Ladd B."/>
            <person name="Jarett J.K."/>
            <person name="Geller-Mcgrath D.E."/>
            <person name="Sieber C.M."/>
            <person name="Emerson J.B."/>
            <person name="Anantharaman K."/>
            <person name="Thomas B.C."/>
            <person name="Malmstrom R."/>
            <person name="Stieglmeier M."/>
            <person name="Klingl A."/>
            <person name="Woyke T."/>
            <person name="Ryan C.M."/>
            <person name="Banfield J.F."/>
        </authorList>
    </citation>
    <scope>NUCLEOTIDE SEQUENCE [LARGE SCALE GENOMIC DNA]</scope>
    <source>
        <strain evidence="9">CG08_land_8_20_14_0_20_45_16</strain>
    </source>
</reference>
<dbReference type="GO" id="GO:0022900">
    <property type="term" value="P:electron transport chain"/>
    <property type="evidence" value="ECO:0007669"/>
    <property type="project" value="UniProtKB-UniRule"/>
</dbReference>
<comment type="similarity">
    <text evidence="8">Belongs to the NqrDE/RnfAE family.</text>
</comment>
<dbReference type="AlphaFoldDB" id="A0A2H0XY04"/>
<feature type="transmembrane region" description="Helical" evidence="8">
    <location>
        <begin position="70"/>
        <end position="90"/>
    </location>
</feature>
<dbReference type="GO" id="GO:0005886">
    <property type="term" value="C:plasma membrane"/>
    <property type="evidence" value="ECO:0007669"/>
    <property type="project" value="UniProtKB-SubCell"/>
</dbReference>
<dbReference type="EC" id="7.-.-.-" evidence="8"/>
<feature type="transmembrane region" description="Helical" evidence="8">
    <location>
        <begin position="171"/>
        <end position="190"/>
    </location>
</feature>
<dbReference type="HAMAP" id="MF_00459">
    <property type="entry name" value="RsxA_RnfA"/>
    <property type="match status" value="1"/>
</dbReference>
<feature type="transmembrane region" description="Helical" evidence="8">
    <location>
        <begin position="37"/>
        <end position="58"/>
    </location>
</feature>
<dbReference type="Pfam" id="PF02508">
    <property type="entry name" value="Rnf-Nqr"/>
    <property type="match status" value="1"/>
</dbReference>
<evidence type="ECO:0000256" key="4">
    <source>
        <dbReference type="ARBA" id="ARBA00022967"/>
    </source>
</evidence>
<dbReference type="InterPro" id="IPR050133">
    <property type="entry name" value="NqrDE/RnfAE_oxidrdctase"/>
</dbReference>
<comment type="subcellular location">
    <subcellularLocation>
        <location evidence="8">Cell membrane</location>
        <topology evidence="8">Multi-pass membrane protein</topology>
    </subcellularLocation>
    <subcellularLocation>
        <location evidence="1">Endomembrane system</location>
        <topology evidence="1">Multi-pass membrane protein</topology>
    </subcellularLocation>
</comment>
<dbReference type="NCBIfam" id="TIGR01943">
    <property type="entry name" value="rnfA"/>
    <property type="match status" value="1"/>
</dbReference>
<organism evidence="9 10">
    <name type="scientific">Candidatus Saganbacteria bacterium CG08_land_8_20_14_0_20_45_16</name>
    <dbReference type="NCBI Taxonomy" id="2014293"/>
    <lineage>
        <taxon>Bacteria</taxon>
        <taxon>Bacillati</taxon>
        <taxon>Saganbacteria</taxon>
    </lineage>
</organism>
<evidence type="ECO:0000256" key="3">
    <source>
        <dbReference type="ARBA" id="ARBA00022692"/>
    </source>
</evidence>
<comment type="function">
    <text evidence="8">Part of a membrane-bound complex that couples electron transfer with translocation of ions across the membrane.</text>
</comment>
<evidence type="ECO:0000256" key="1">
    <source>
        <dbReference type="ARBA" id="ARBA00004127"/>
    </source>
</evidence>
<proteinExistence type="inferred from homology"/>
<dbReference type="PANTHER" id="PTHR30335">
    <property type="entry name" value="INTEGRAL MEMBRANE PROTEIN OF SOXR-REDUCING COMPLEX"/>
    <property type="match status" value="1"/>
</dbReference>
<gene>
    <name evidence="8" type="primary">rnfA</name>
    <name evidence="9" type="ORF">COT42_04580</name>
</gene>
<keyword evidence="2 8" id="KW-0813">Transport</keyword>
<dbReference type="PIRSF" id="PIRSF006102">
    <property type="entry name" value="NQR_DE"/>
    <property type="match status" value="1"/>
</dbReference>
<comment type="caution">
    <text evidence="9">The sequence shown here is derived from an EMBL/GenBank/DDBJ whole genome shotgun (WGS) entry which is preliminary data.</text>
</comment>
<dbReference type="Proteomes" id="UP000231343">
    <property type="component" value="Unassembled WGS sequence"/>
</dbReference>
<evidence type="ECO:0000256" key="6">
    <source>
        <dbReference type="ARBA" id="ARBA00022989"/>
    </source>
</evidence>
<keyword evidence="5 8" id="KW-0249">Electron transport</keyword>
<dbReference type="InterPro" id="IPR003667">
    <property type="entry name" value="NqrDE/RnfAE"/>
</dbReference>
<protein>
    <recommendedName>
        <fullName evidence="8">Ion-translocating oxidoreductase complex subunit A</fullName>
        <ecNumber evidence="8">7.-.-.-</ecNumber>
    </recommendedName>
    <alternativeName>
        <fullName evidence="8">Rnf electron transport complex subunit A</fullName>
    </alternativeName>
</protein>
<dbReference type="EMBL" id="PEYM01000075">
    <property type="protein sequence ID" value="PIS29741.1"/>
    <property type="molecule type" value="Genomic_DNA"/>
</dbReference>
<accession>A0A2H0XY04</accession>
<keyword evidence="3 8" id="KW-0812">Transmembrane</keyword>
<evidence type="ECO:0000313" key="10">
    <source>
        <dbReference type="Proteomes" id="UP000231343"/>
    </source>
</evidence>
<dbReference type="NCBIfam" id="NF003481">
    <property type="entry name" value="PRK05151.1"/>
    <property type="match status" value="1"/>
</dbReference>
<dbReference type="GO" id="GO:0012505">
    <property type="term" value="C:endomembrane system"/>
    <property type="evidence" value="ECO:0007669"/>
    <property type="project" value="UniProtKB-SubCell"/>
</dbReference>
<comment type="subunit">
    <text evidence="8">The complex is composed of six subunits: RnfA, RnfB, RnfC, RnfD, RnfE and RnfG.</text>
</comment>
<name>A0A2H0XY04_UNCSA</name>
<dbReference type="PANTHER" id="PTHR30335:SF0">
    <property type="entry name" value="ION-TRANSLOCATING OXIDOREDUCTASE COMPLEX SUBUNIT A"/>
    <property type="match status" value="1"/>
</dbReference>
<keyword evidence="8" id="KW-1003">Cell membrane</keyword>
<sequence length="192" mass="20602">MDLVLIFISAAIVNNFVLSYFLGICPFLGVSNKLDKALSMGAATTFVMVLAAAVTWLINNLILIPYNLPFLQYVSFIIVIASLVQFVEMFMRKFTPPLYRSLGIFLPLITTNCAILGLALLSALRNYNFGQSVVFGLAAGVGFTLALCIMAGIREELDLAPIPEPFKGAPITLIVAGLLALAFMGFAGLISG</sequence>
<evidence type="ECO:0000256" key="5">
    <source>
        <dbReference type="ARBA" id="ARBA00022982"/>
    </source>
</evidence>
<keyword evidence="7 8" id="KW-0472">Membrane</keyword>
<keyword evidence="6 8" id="KW-1133">Transmembrane helix</keyword>